<dbReference type="InterPro" id="IPR023155">
    <property type="entry name" value="Cyt_c-552/4"/>
</dbReference>
<reference evidence="3 4" key="1">
    <citation type="journal article" date="2014" name="PLoS ONE">
        <title>The first complete genome sequence of the class fimbriimonadia in the phylum armatimonadetes.</title>
        <authorList>
            <person name="Hu Z.Y."/>
            <person name="Wang Y.Z."/>
            <person name="Im W.T."/>
            <person name="Wang S.Y."/>
            <person name="Zhao G.P."/>
            <person name="Zheng H.J."/>
            <person name="Quan Z.X."/>
        </authorList>
    </citation>
    <scope>NUCLEOTIDE SEQUENCE [LARGE SCALE GENOMIC DNA]</scope>
    <source>
        <strain evidence="3">Gsoil 348</strain>
    </source>
</reference>
<dbReference type="HOGENOM" id="CLU_032801_0_0_0"/>
<keyword evidence="1" id="KW-0732">Signal</keyword>
<dbReference type="EMBL" id="CP007139">
    <property type="protein sequence ID" value="AIE84262.1"/>
    <property type="molecule type" value="Genomic_DNA"/>
</dbReference>
<dbReference type="SUPFAM" id="SSF48695">
    <property type="entry name" value="Multiheme cytochromes"/>
    <property type="match status" value="1"/>
</dbReference>
<protein>
    <submittedName>
        <fullName evidence="3">5'-nucleotidase/2' 3'-cyclic phosphodiesterase-like esterase</fullName>
    </submittedName>
</protein>
<dbReference type="Proteomes" id="UP000027982">
    <property type="component" value="Chromosome"/>
</dbReference>
<organism evidence="3 4">
    <name type="scientific">Fimbriimonas ginsengisoli Gsoil 348</name>
    <dbReference type="NCBI Taxonomy" id="661478"/>
    <lineage>
        <taxon>Bacteria</taxon>
        <taxon>Bacillati</taxon>
        <taxon>Armatimonadota</taxon>
        <taxon>Fimbriimonadia</taxon>
        <taxon>Fimbriimonadales</taxon>
        <taxon>Fimbriimonadaceae</taxon>
        <taxon>Fimbriimonas</taxon>
    </lineage>
</organism>
<name>A0A068NLG5_FIMGI</name>
<proteinExistence type="predicted"/>
<evidence type="ECO:0000313" key="4">
    <source>
        <dbReference type="Proteomes" id="UP000027982"/>
    </source>
</evidence>
<dbReference type="Pfam" id="PF13435">
    <property type="entry name" value="Cytochrome_C554"/>
    <property type="match status" value="1"/>
</dbReference>
<accession>A0A068NLG5</accession>
<feature type="domain" description="Cytochrome c-552/4" evidence="2">
    <location>
        <begin position="316"/>
        <end position="384"/>
    </location>
</feature>
<sequence>MTILPVRLWPAALTALGLAAAGLAFQSPAKPKSQAKNPGWTLVVSGDTDGYLSPCGCTSPMTGGIRRRGTAVRDIARHSRVVLIDTGELGGEPGRQGEMKAETMAQSLTNLDAAAINVTAKDARLGKGSLMSVARLAEGRVVSSSLPNGAVEGVRSTVERGPFVIAGISDGIGESLAAPSVPDSVAVESLLRTAKEKRGAAVLMLDGSRAEAVAMAKRYPALRAIVYHLNGWPPDRPEHVGKVWLLTPGERGKSVVSVRFDGRSFDGYSVKRLGPQFLDDATIQRYYSAYLRRVDRANLLEQIPRVPSPAFAGSASCAACHVTASHVWEKSGHSHALATLEKQGHGRDPDCVSCHVTGLTSERGFRSRVETPNLAFVGCESCHGPAAAHVADPKGNRLAHLGQAVCTTCHTPDQSPGFNFVSYWQKISHK</sequence>
<keyword evidence="4" id="KW-1185">Reference proteome</keyword>
<dbReference type="RefSeq" id="WP_025227097.1">
    <property type="nucleotide sequence ID" value="NZ_CP007139.1"/>
</dbReference>
<gene>
    <name evidence="3" type="ORF">OP10G_0894</name>
</gene>
<evidence type="ECO:0000259" key="2">
    <source>
        <dbReference type="Pfam" id="PF13435"/>
    </source>
</evidence>
<dbReference type="STRING" id="661478.OP10G_0894"/>
<evidence type="ECO:0000256" key="1">
    <source>
        <dbReference type="SAM" id="SignalP"/>
    </source>
</evidence>
<dbReference type="Gene3D" id="1.10.1130.10">
    <property type="entry name" value="Flavocytochrome C3, Chain A"/>
    <property type="match status" value="1"/>
</dbReference>
<dbReference type="OrthoDB" id="9814800at2"/>
<feature type="chain" id="PRO_5001651818" evidence="1">
    <location>
        <begin position="30"/>
        <end position="430"/>
    </location>
</feature>
<dbReference type="eggNOG" id="COG0737">
    <property type="taxonomic scope" value="Bacteria"/>
</dbReference>
<feature type="signal peptide" evidence="1">
    <location>
        <begin position="1"/>
        <end position="29"/>
    </location>
</feature>
<dbReference type="KEGG" id="fgi:OP10G_0894"/>
<evidence type="ECO:0000313" key="3">
    <source>
        <dbReference type="EMBL" id="AIE84262.1"/>
    </source>
</evidence>
<dbReference type="AlphaFoldDB" id="A0A068NLG5"/>
<dbReference type="InterPro" id="IPR036280">
    <property type="entry name" value="Multihaem_cyt_sf"/>
</dbReference>